<accession>A0A9N9XMM7</accession>
<evidence type="ECO:0000313" key="4">
    <source>
        <dbReference type="Proteomes" id="UP001153712"/>
    </source>
</evidence>
<feature type="compositionally biased region" description="Pro residues" evidence="1">
    <location>
        <begin position="148"/>
        <end position="160"/>
    </location>
</feature>
<dbReference type="EMBL" id="OU900095">
    <property type="protein sequence ID" value="CAG9858559.1"/>
    <property type="molecule type" value="Genomic_DNA"/>
</dbReference>
<name>A0A9N9XMM7_PHYSR</name>
<keyword evidence="2" id="KW-0732">Signal</keyword>
<dbReference type="AlphaFoldDB" id="A0A9N9XMM7"/>
<feature type="non-terminal residue" evidence="3">
    <location>
        <position position="173"/>
    </location>
</feature>
<evidence type="ECO:0000256" key="1">
    <source>
        <dbReference type="SAM" id="MobiDB-lite"/>
    </source>
</evidence>
<feature type="signal peptide" evidence="2">
    <location>
        <begin position="1"/>
        <end position="19"/>
    </location>
</feature>
<reference evidence="3" key="1">
    <citation type="submission" date="2022-01" db="EMBL/GenBank/DDBJ databases">
        <authorList>
            <person name="King R."/>
        </authorList>
    </citation>
    <scope>NUCLEOTIDE SEQUENCE</scope>
</reference>
<proteinExistence type="predicted"/>
<protein>
    <submittedName>
        <fullName evidence="3">Uncharacterized protein</fullName>
    </submittedName>
</protein>
<dbReference type="Proteomes" id="UP001153712">
    <property type="component" value="Chromosome 2"/>
</dbReference>
<evidence type="ECO:0000313" key="3">
    <source>
        <dbReference type="EMBL" id="CAG9858559.1"/>
    </source>
</evidence>
<feature type="chain" id="PRO_5040183600" evidence="2">
    <location>
        <begin position="20"/>
        <end position="173"/>
    </location>
</feature>
<sequence>MRGVVVILGFLVFISVTLALEINQHEINALNSRLKPSNDLMFEDRQAAKSHRSGILRIMEEIIKVMQTVLGLADGHNSVDDVVKSVQSVYIAMESFVNIKGFIREIPLIGPTVSWILSPILELVGSLLKNTPVFGELLKQLVVGPTYPATPPPPPPPPPTTESTGGGNIFGWG</sequence>
<feature type="compositionally biased region" description="Gly residues" evidence="1">
    <location>
        <begin position="164"/>
        <end position="173"/>
    </location>
</feature>
<keyword evidence="4" id="KW-1185">Reference proteome</keyword>
<feature type="region of interest" description="Disordered" evidence="1">
    <location>
        <begin position="148"/>
        <end position="173"/>
    </location>
</feature>
<gene>
    <name evidence="3" type="ORF">PHYEVI_LOCUS4948</name>
</gene>
<dbReference type="OrthoDB" id="6766058at2759"/>
<organism evidence="3 4">
    <name type="scientific">Phyllotreta striolata</name>
    <name type="common">Striped flea beetle</name>
    <name type="synonym">Crioceris striolata</name>
    <dbReference type="NCBI Taxonomy" id="444603"/>
    <lineage>
        <taxon>Eukaryota</taxon>
        <taxon>Metazoa</taxon>
        <taxon>Ecdysozoa</taxon>
        <taxon>Arthropoda</taxon>
        <taxon>Hexapoda</taxon>
        <taxon>Insecta</taxon>
        <taxon>Pterygota</taxon>
        <taxon>Neoptera</taxon>
        <taxon>Endopterygota</taxon>
        <taxon>Coleoptera</taxon>
        <taxon>Polyphaga</taxon>
        <taxon>Cucujiformia</taxon>
        <taxon>Chrysomeloidea</taxon>
        <taxon>Chrysomelidae</taxon>
        <taxon>Galerucinae</taxon>
        <taxon>Alticini</taxon>
        <taxon>Phyllotreta</taxon>
    </lineage>
</organism>
<evidence type="ECO:0000256" key="2">
    <source>
        <dbReference type="SAM" id="SignalP"/>
    </source>
</evidence>